<feature type="active site" description="Proton acceptor" evidence="9">
    <location>
        <position position="131"/>
    </location>
</feature>
<dbReference type="InterPro" id="IPR036144">
    <property type="entry name" value="RibA-like_sf"/>
</dbReference>
<feature type="region of interest" description="Disordered" evidence="10">
    <location>
        <begin position="338"/>
        <end position="361"/>
    </location>
</feature>
<feature type="binding site" evidence="9">
    <location>
        <position position="74"/>
    </location>
    <ligand>
        <name>GTP</name>
        <dbReference type="ChEBI" id="CHEBI:37565"/>
    </ligand>
</feature>
<keyword evidence="5 9" id="KW-0378">Hydrolase</keyword>
<comment type="catalytic activity">
    <reaction evidence="8 9">
        <text>GTP + 4 H2O = 2,5-diamino-6-hydroxy-4-(5-phosphoribosylamino)-pyrimidine + formate + 2 phosphate + 3 H(+)</text>
        <dbReference type="Rhea" id="RHEA:23704"/>
        <dbReference type="ChEBI" id="CHEBI:15377"/>
        <dbReference type="ChEBI" id="CHEBI:15378"/>
        <dbReference type="ChEBI" id="CHEBI:15740"/>
        <dbReference type="ChEBI" id="CHEBI:37565"/>
        <dbReference type="ChEBI" id="CHEBI:43474"/>
        <dbReference type="ChEBI" id="CHEBI:58614"/>
        <dbReference type="EC" id="3.5.4.25"/>
    </reaction>
</comment>
<feature type="binding site" evidence="9">
    <location>
        <position position="69"/>
    </location>
    <ligand>
        <name>Zn(2+)</name>
        <dbReference type="ChEBI" id="CHEBI:29105"/>
        <note>catalytic</note>
    </ligand>
</feature>
<dbReference type="SUPFAM" id="SSF142695">
    <property type="entry name" value="RibA-like"/>
    <property type="match status" value="1"/>
</dbReference>
<evidence type="ECO:0000259" key="11">
    <source>
        <dbReference type="Pfam" id="PF00925"/>
    </source>
</evidence>
<evidence type="ECO:0000313" key="13">
    <source>
        <dbReference type="EMBL" id="GAA4284964.1"/>
    </source>
</evidence>
<feature type="compositionally biased region" description="Basic and acidic residues" evidence="10">
    <location>
        <begin position="346"/>
        <end position="361"/>
    </location>
</feature>
<protein>
    <recommendedName>
        <fullName evidence="9">GTP cyclohydrolase-2</fullName>
        <ecNumber evidence="9">3.5.4.25</ecNumber>
    </recommendedName>
    <alternativeName>
        <fullName evidence="9">GTP cyclohydrolase II</fullName>
    </alternativeName>
</protein>
<proteinExistence type="inferred from homology"/>
<keyword evidence="4 9" id="KW-0547">Nucleotide-binding</keyword>
<feature type="binding site" evidence="9">
    <location>
        <begin position="53"/>
        <end position="57"/>
    </location>
    <ligand>
        <name>GTP</name>
        <dbReference type="ChEBI" id="CHEBI:37565"/>
    </ligand>
</feature>
<evidence type="ECO:0000256" key="7">
    <source>
        <dbReference type="ARBA" id="ARBA00023134"/>
    </source>
</evidence>
<evidence type="ECO:0000313" key="14">
    <source>
        <dbReference type="Proteomes" id="UP001501586"/>
    </source>
</evidence>
<evidence type="ECO:0000256" key="9">
    <source>
        <dbReference type="HAMAP-Rule" id="MF_00179"/>
    </source>
</evidence>
<dbReference type="InterPro" id="IPR032677">
    <property type="entry name" value="GTP_cyclohydro_II"/>
</dbReference>
<feature type="region of interest" description="Disordered" evidence="10">
    <location>
        <begin position="179"/>
        <end position="208"/>
    </location>
</feature>
<keyword evidence="7 9" id="KW-0342">GTP-binding</keyword>
<feature type="binding site" evidence="9">
    <location>
        <position position="159"/>
    </location>
    <ligand>
        <name>GTP</name>
        <dbReference type="ChEBI" id="CHEBI:37565"/>
    </ligand>
</feature>
<organism evidence="13 14">
    <name type="scientific">Brevibacterium daeguense</name>
    <dbReference type="NCBI Taxonomy" id="909936"/>
    <lineage>
        <taxon>Bacteria</taxon>
        <taxon>Bacillati</taxon>
        <taxon>Actinomycetota</taxon>
        <taxon>Actinomycetes</taxon>
        <taxon>Micrococcales</taxon>
        <taxon>Brevibacteriaceae</taxon>
        <taxon>Brevibacterium</taxon>
    </lineage>
</organism>
<dbReference type="PANTHER" id="PTHR21327">
    <property type="entry name" value="GTP CYCLOHYDROLASE II-RELATED"/>
    <property type="match status" value="1"/>
</dbReference>
<evidence type="ECO:0000256" key="6">
    <source>
        <dbReference type="ARBA" id="ARBA00022833"/>
    </source>
</evidence>
<comment type="cofactor">
    <cofactor evidence="9">
        <name>Zn(2+)</name>
        <dbReference type="ChEBI" id="CHEBI:29105"/>
    </cofactor>
    <text evidence="9">Binds 1 zinc ion per subunit.</text>
</comment>
<feature type="domain" description="GTP cyclohydrolase II" evidence="11">
    <location>
        <begin position="13"/>
        <end position="174"/>
    </location>
</feature>
<feature type="domain" description="Bacterial bifunctional deaminase-reductase C-terminal" evidence="12">
    <location>
        <begin position="221"/>
        <end position="420"/>
    </location>
</feature>
<dbReference type="Pfam" id="PF01872">
    <property type="entry name" value="RibD_C"/>
    <property type="match status" value="1"/>
</dbReference>
<dbReference type="Proteomes" id="UP001501586">
    <property type="component" value="Unassembled WGS sequence"/>
</dbReference>
<dbReference type="Gene3D" id="3.40.430.10">
    <property type="entry name" value="Dihydrofolate Reductase, subunit A"/>
    <property type="match status" value="1"/>
</dbReference>
<comment type="caution">
    <text evidence="13">The sequence shown here is derived from an EMBL/GenBank/DDBJ whole genome shotgun (WGS) entry which is preliminary data.</text>
</comment>
<gene>
    <name evidence="9 13" type="primary">ribA</name>
    <name evidence="13" type="ORF">GCM10022261_24950</name>
</gene>
<reference evidence="14" key="1">
    <citation type="journal article" date="2019" name="Int. J. Syst. Evol. Microbiol.">
        <title>The Global Catalogue of Microorganisms (GCM) 10K type strain sequencing project: providing services to taxonomists for standard genome sequencing and annotation.</title>
        <authorList>
            <consortium name="The Broad Institute Genomics Platform"/>
            <consortium name="The Broad Institute Genome Sequencing Center for Infectious Disease"/>
            <person name="Wu L."/>
            <person name="Ma J."/>
        </authorList>
    </citation>
    <scope>NUCLEOTIDE SEQUENCE [LARGE SCALE GENOMIC DNA]</scope>
    <source>
        <strain evidence="14">JCM 17458</strain>
    </source>
</reference>
<evidence type="ECO:0000256" key="4">
    <source>
        <dbReference type="ARBA" id="ARBA00022741"/>
    </source>
</evidence>
<evidence type="ECO:0000256" key="10">
    <source>
        <dbReference type="SAM" id="MobiDB-lite"/>
    </source>
</evidence>
<evidence type="ECO:0000259" key="12">
    <source>
        <dbReference type="Pfam" id="PF01872"/>
    </source>
</evidence>
<keyword evidence="3 9" id="KW-0479">Metal-binding</keyword>
<dbReference type="HAMAP" id="MF_00179">
    <property type="entry name" value="RibA"/>
    <property type="match status" value="1"/>
</dbReference>
<dbReference type="SUPFAM" id="SSF53597">
    <property type="entry name" value="Dihydrofolate reductase-like"/>
    <property type="match status" value="1"/>
</dbReference>
<feature type="binding site" evidence="9">
    <location>
        <position position="119"/>
    </location>
    <ligand>
        <name>GTP</name>
        <dbReference type="ChEBI" id="CHEBI:37565"/>
    </ligand>
</feature>
<dbReference type="InterPro" id="IPR024072">
    <property type="entry name" value="DHFR-like_dom_sf"/>
</dbReference>
<keyword evidence="14" id="KW-1185">Reference proteome</keyword>
<comment type="similarity">
    <text evidence="9">Belongs to the GTP cyclohydrolase II family.</text>
</comment>
<feature type="binding site" evidence="9">
    <location>
        <begin position="97"/>
        <end position="99"/>
    </location>
    <ligand>
        <name>GTP</name>
        <dbReference type="ChEBI" id="CHEBI:37565"/>
    </ligand>
</feature>
<feature type="binding site" evidence="9">
    <location>
        <position position="154"/>
    </location>
    <ligand>
        <name>GTP</name>
        <dbReference type="ChEBI" id="CHEBI:37565"/>
    </ligand>
</feature>
<dbReference type="NCBIfam" id="NF001591">
    <property type="entry name" value="PRK00393.1"/>
    <property type="match status" value="1"/>
</dbReference>
<evidence type="ECO:0000256" key="3">
    <source>
        <dbReference type="ARBA" id="ARBA00022723"/>
    </source>
</evidence>
<feature type="compositionally biased region" description="Basic and acidic residues" evidence="10">
    <location>
        <begin position="179"/>
        <end position="202"/>
    </location>
</feature>
<feature type="binding site" evidence="9">
    <location>
        <position position="71"/>
    </location>
    <ligand>
        <name>Zn(2+)</name>
        <dbReference type="ChEBI" id="CHEBI:29105"/>
        <note>catalytic</note>
    </ligand>
</feature>
<keyword evidence="6 9" id="KW-0862">Zinc</keyword>
<comment type="function">
    <text evidence="9">Catalyzes the conversion of GTP to 2,5-diamino-6-ribosylamino-4(3H)-pyrimidinone 5'-phosphate (DARP), formate and pyrophosphate.</text>
</comment>
<dbReference type="PANTHER" id="PTHR21327:SF18">
    <property type="entry name" value="3,4-DIHYDROXY-2-BUTANONE 4-PHOSPHATE SYNTHASE"/>
    <property type="match status" value="1"/>
</dbReference>
<evidence type="ECO:0000256" key="1">
    <source>
        <dbReference type="ARBA" id="ARBA00004853"/>
    </source>
</evidence>
<dbReference type="CDD" id="cd00641">
    <property type="entry name" value="GTP_cyclohydro2"/>
    <property type="match status" value="1"/>
</dbReference>
<feature type="active site" description="Nucleophile" evidence="9">
    <location>
        <position position="133"/>
    </location>
</feature>
<evidence type="ECO:0000256" key="2">
    <source>
        <dbReference type="ARBA" id="ARBA00022619"/>
    </source>
</evidence>
<sequence>MPGREPTPVWSADTILPTAHGRFRMLAHTDRTGVEHLALLMGNPETADAPLVRVHSECLTGDALGSYRCDCGEQLDISMAHIAAAGCGILLYLRGHEGRGIGLLNKLRAYELQDRGLDTVEANAALGLPIDARDYQAAAAMLRALDCTRIRLLTANPLKQIELEANGIEVVDRLRPPVADRPENSHYLETKRSGMNHDRPSDSDASPLPDLYTPLVGRTEVIAQLAQSTDGFIAANGGDAEFVSGAADREHLHRLRSLAAVVLVGVSTVRADDPKLTVRAVQGPNPVRAILDPHGRVPLDSHVLTQPDAPTLWLLGERIPVPESLASHVTVLRLPETAGQAARGGSSRDDPAGDHPARGGAVEEHCLDVPPAVILQVLGRHVPGTVLVEGGGRTVSEFLSAGLLDRLFLTVAPVLIGNGVPGLRFTGSDVMAEALRAPFRRHVFGADVCTEFVFSAAARAATPGLSDGSTPLS</sequence>
<dbReference type="EC" id="3.5.4.25" evidence="9"/>
<dbReference type="EMBL" id="BAABAZ010000006">
    <property type="protein sequence ID" value="GAA4284964.1"/>
    <property type="molecule type" value="Genomic_DNA"/>
</dbReference>
<dbReference type="InterPro" id="IPR002734">
    <property type="entry name" value="RibDG_C"/>
</dbReference>
<feature type="binding site" evidence="9">
    <location>
        <position position="58"/>
    </location>
    <ligand>
        <name>Zn(2+)</name>
        <dbReference type="ChEBI" id="CHEBI:29105"/>
        <note>catalytic</note>
    </ligand>
</feature>
<accession>A0ABP8ELU6</accession>
<evidence type="ECO:0000256" key="8">
    <source>
        <dbReference type="ARBA" id="ARBA00049295"/>
    </source>
</evidence>
<name>A0ABP8ELU6_9MICO</name>
<dbReference type="Gene3D" id="3.40.50.10990">
    <property type="entry name" value="GTP cyclohydrolase II"/>
    <property type="match status" value="1"/>
</dbReference>
<dbReference type="InterPro" id="IPR000926">
    <property type="entry name" value="RibA"/>
</dbReference>
<comment type="pathway">
    <text evidence="1 9">Cofactor biosynthesis; riboflavin biosynthesis; 5-amino-6-(D-ribitylamino)uracil from GTP: step 1/4.</text>
</comment>
<keyword evidence="2 9" id="KW-0686">Riboflavin biosynthesis</keyword>
<dbReference type="Pfam" id="PF00925">
    <property type="entry name" value="GTP_cyclohydro2"/>
    <property type="match status" value="1"/>
</dbReference>
<evidence type="ECO:0000256" key="5">
    <source>
        <dbReference type="ARBA" id="ARBA00022801"/>
    </source>
</evidence>